<feature type="region of interest" description="Disordered" evidence="2">
    <location>
        <begin position="725"/>
        <end position="753"/>
    </location>
</feature>
<feature type="region of interest" description="Disordered" evidence="2">
    <location>
        <begin position="95"/>
        <end position="149"/>
    </location>
</feature>
<feature type="compositionally biased region" description="Polar residues" evidence="2">
    <location>
        <begin position="1065"/>
        <end position="1112"/>
    </location>
</feature>
<feature type="region of interest" description="Disordered" evidence="2">
    <location>
        <begin position="621"/>
        <end position="644"/>
    </location>
</feature>
<feature type="region of interest" description="Disordered" evidence="2">
    <location>
        <begin position="484"/>
        <end position="503"/>
    </location>
</feature>
<accession>A0A8H6IEI8</accession>
<feature type="region of interest" description="Disordered" evidence="2">
    <location>
        <begin position="234"/>
        <end position="434"/>
    </location>
</feature>
<feature type="compositionally biased region" description="Low complexity" evidence="2">
    <location>
        <begin position="382"/>
        <end position="394"/>
    </location>
</feature>
<feature type="compositionally biased region" description="Low complexity" evidence="2">
    <location>
        <begin position="1026"/>
        <end position="1045"/>
    </location>
</feature>
<feature type="compositionally biased region" description="Low complexity" evidence="2">
    <location>
        <begin position="56"/>
        <end position="66"/>
    </location>
</feature>
<dbReference type="AlphaFoldDB" id="A0A8H6IEI8"/>
<evidence type="ECO:0000256" key="2">
    <source>
        <dbReference type="SAM" id="MobiDB-lite"/>
    </source>
</evidence>
<protein>
    <submittedName>
        <fullName evidence="3">Uncharacterized protein</fullName>
    </submittedName>
</protein>
<comment type="caution">
    <text evidence="3">The sequence shown here is derived from an EMBL/GenBank/DDBJ whole genome shotgun (WGS) entry which is preliminary data.</text>
</comment>
<reference evidence="3 4" key="1">
    <citation type="submission" date="2020-07" db="EMBL/GenBank/DDBJ databases">
        <title>Comparative genomics of pyrophilous fungi reveals a link between fire events and developmental genes.</title>
        <authorList>
            <consortium name="DOE Joint Genome Institute"/>
            <person name="Steindorff A.S."/>
            <person name="Carver A."/>
            <person name="Calhoun S."/>
            <person name="Stillman K."/>
            <person name="Liu H."/>
            <person name="Lipzen A."/>
            <person name="Pangilinan J."/>
            <person name="Labutti K."/>
            <person name="Bruns T.D."/>
            <person name="Grigoriev I.V."/>
        </authorList>
    </citation>
    <scope>NUCLEOTIDE SEQUENCE [LARGE SCALE GENOMIC DNA]</scope>
    <source>
        <strain evidence="3 4">CBS 144469</strain>
    </source>
</reference>
<gene>
    <name evidence="3" type="ORF">DFP72DRAFT_1061148</name>
</gene>
<dbReference type="Proteomes" id="UP000521943">
    <property type="component" value="Unassembled WGS sequence"/>
</dbReference>
<keyword evidence="4" id="KW-1185">Reference proteome</keyword>
<feature type="compositionally biased region" description="Low complexity" evidence="2">
    <location>
        <begin position="314"/>
        <end position="346"/>
    </location>
</feature>
<keyword evidence="1" id="KW-0175">Coiled coil</keyword>
<feature type="compositionally biased region" description="Low complexity" evidence="2">
    <location>
        <begin position="95"/>
        <end position="111"/>
    </location>
</feature>
<evidence type="ECO:0000313" key="4">
    <source>
        <dbReference type="Proteomes" id="UP000521943"/>
    </source>
</evidence>
<evidence type="ECO:0000313" key="3">
    <source>
        <dbReference type="EMBL" id="KAF6762907.1"/>
    </source>
</evidence>
<organism evidence="3 4">
    <name type="scientific">Ephemerocybe angulata</name>
    <dbReference type="NCBI Taxonomy" id="980116"/>
    <lineage>
        <taxon>Eukaryota</taxon>
        <taxon>Fungi</taxon>
        <taxon>Dikarya</taxon>
        <taxon>Basidiomycota</taxon>
        <taxon>Agaricomycotina</taxon>
        <taxon>Agaricomycetes</taxon>
        <taxon>Agaricomycetidae</taxon>
        <taxon>Agaricales</taxon>
        <taxon>Agaricineae</taxon>
        <taxon>Psathyrellaceae</taxon>
        <taxon>Ephemerocybe</taxon>
    </lineage>
</organism>
<dbReference type="OrthoDB" id="2528184at2759"/>
<feature type="coiled-coil region" evidence="1">
    <location>
        <begin position="503"/>
        <end position="537"/>
    </location>
</feature>
<feature type="region of interest" description="Disordered" evidence="2">
    <location>
        <begin position="32"/>
        <end position="66"/>
    </location>
</feature>
<proteinExistence type="predicted"/>
<dbReference type="EMBL" id="JACGCI010000007">
    <property type="protein sequence ID" value="KAF6762907.1"/>
    <property type="molecule type" value="Genomic_DNA"/>
</dbReference>
<sequence>MFAVERPSTTTAAADAANDDFALDSFKLGKVAPPSFSMGPHGAAMPGHKHKRSHSRNASISSTPSISLSVSSSRSSGFNDLSSFSFGSLSASSSASTMSSSGSTPSVLSNSGPASAPVAPSKRNSHHRRRSSVSTRRESAELMGVSLPDLPSASLEDNVNFGDKDSIRRRALWALEGKHDVSFSKVEIPELSTPNMEKMMFDLSTKPTLSGGLPTGFGNSMMGSKRDSFKLLSASGSSKDQLGTLMEEEEEEEEDSEPRGKKDPQDSLPSPTTSVEGLPAVTPSPVVAVTKPTPVRPRPATLNLRPLSLTPDNLGSTGLPTPTLTPSPRSGLRSLSLASAGEESATPEAKRIVASRRPVLNLSMDSASDDSSPGDYKRPPRRSSISYRSSSQSSMAGLPTPEMTPILSRRCSVSESIRSSKSGDDEFFPPHPSYRPLSASEQHFLYKSHNALLARITDLEKALSMRRSSMGGYSISGMSRPSSVLSDASLPSDLSSPASGEPSDEMLALIRDLKEERDELKKDVDGWRTRVADLDKQLVLVAKRVENERKEAWVARSRVGLLEAEKAALDKRLLVIDQVVAGLETEKTDLESRNSALKKENEAKSRRIEELEAELENIKGELESERARKHRPQAPSDVTLDGDDLMATPTPQSFDGQNRWRVGLGFSSNDSEDISMGSFNFGLPSQGAEGDGYEGEYSDEEDALAGYEDEDDVDLELDTSSSFGSLSDFSQRTPVQSAHVPEPSIPSRPAHRSRHSLSKVWTFPKVTPTLTAGQDSRHKASESVDKFFNCMDESDASDESGPVTPMLFNYEESKGIFASGFKYADDDDAPFYGVGTVVEEPVSEFNNDRKLSAVHEEEEEEADDKLSDMEDDEDMFGEIAGIRIVCTPPDDVEEAKEVEQIQFISPVVKQVSTPPTLPAFDFGHDEGEEESFSFGRSPLAKESSVVSAAASKSTTPASPRSTPSMITPPSSIPRLIASRAASPPSAIPRPSSRTSTISSPPQRSFSSFVTPPTKRGGASPSFIPQPVMSPTPSRVSSSRPKSAVPGPTFIRPPTRTHPLTPPSPNTHSSKPRTTPSTNGSAFQPMNSAIQQETMNDSAYRSPKSSFQDAISRQQHRSAYETNMKSVDLRYSPIGAALPSPAPTSPVSSILPSSASSKLPFSFSNYIPLPWSSRSPETVSSPVSQVERKATFVSREQQLLKLKNRMEVEGAGMSVPPLHCRRCDVHTLVEL</sequence>
<feature type="compositionally biased region" description="Polar residues" evidence="2">
    <location>
        <begin position="411"/>
        <end position="420"/>
    </location>
</feature>
<name>A0A8H6IEI8_9AGAR</name>
<feature type="region of interest" description="Disordered" evidence="2">
    <location>
        <begin position="914"/>
        <end position="1116"/>
    </location>
</feature>
<feature type="compositionally biased region" description="Acidic residues" evidence="2">
    <location>
        <begin position="246"/>
        <end position="256"/>
    </location>
</feature>
<feature type="compositionally biased region" description="Low complexity" evidence="2">
    <location>
        <begin position="279"/>
        <end position="301"/>
    </location>
</feature>
<feature type="compositionally biased region" description="Low complexity" evidence="2">
    <location>
        <begin position="484"/>
        <end position="499"/>
    </location>
</feature>
<evidence type="ECO:0000256" key="1">
    <source>
        <dbReference type="SAM" id="Coils"/>
    </source>
</evidence>
<feature type="compositionally biased region" description="Low complexity" evidence="2">
    <location>
        <begin position="943"/>
        <end position="1001"/>
    </location>
</feature>
<dbReference type="Gene3D" id="1.10.287.1490">
    <property type="match status" value="1"/>
</dbReference>